<accession>A0A554VA07</accession>
<evidence type="ECO:0000259" key="2">
    <source>
        <dbReference type="Pfam" id="PF07715"/>
    </source>
</evidence>
<gene>
    <name evidence="4" type="ORF">FOF46_30795</name>
</gene>
<dbReference type="SUPFAM" id="SSF56935">
    <property type="entry name" value="Porins"/>
    <property type="match status" value="1"/>
</dbReference>
<protein>
    <submittedName>
        <fullName evidence="4">Outer membrane beta-barrel protein</fullName>
    </submittedName>
</protein>
<sequence>MLYLNRNTRVNFIGISNNSSYQIDLDKKTYDLSKDLSSKGGTLYDVAQNLPSVQLESDGNISIRGSGDIQVLIDGRPSGLAKNANSFRSIPASSIEKIEVITNPSSKYVSNGTGGIINVVLKKGKKKRLNGSIELFSGYLLNVGTNINLNGSNDYSSWFMNTGLGYSEPKGENRIFVDNFENIPNKVFQESERIRNQLYTLINVGGNLDLNPKNQLIGDITFRFSDADNDNNIRYEDFNLNELIELFNRSENESEINRLIQSNLGYNLKFSKEKHELKFGVNTEFSVTDEKSIIEENQVFPIRTFRGMDRTYNNENFERYLISVDYVNPLKNNSKLELGYLTKLSKIENDFITETFFDSQWIEIPEFTGSTIYEEDIIGFYSQFAKKYKKISFQLGLRTEIGDSYEIDPGIPV</sequence>
<name>A0A554VA07_9FLAO</name>
<feature type="domain" description="Outer membrane protein beta-barrel" evidence="3">
    <location>
        <begin position="269"/>
        <end position="400"/>
    </location>
</feature>
<keyword evidence="5" id="KW-1185">Reference proteome</keyword>
<evidence type="ECO:0000259" key="3">
    <source>
        <dbReference type="Pfam" id="PF14905"/>
    </source>
</evidence>
<proteinExistence type="predicted"/>
<dbReference type="AlphaFoldDB" id="A0A554VA07"/>
<dbReference type="Pfam" id="PF14905">
    <property type="entry name" value="OMP_b-brl_3"/>
    <property type="match status" value="1"/>
</dbReference>
<keyword evidence="1" id="KW-0732">Signal</keyword>
<comment type="caution">
    <text evidence="4">The sequence shown here is derived from an EMBL/GenBank/DDBJ whole genome shotgun (WGS) entry which is preliminary data.</text>
</comment>
<dbReference type="Pfam" id="PF07715">
    <property type="entry name" value="Plug"/>
    <property type="match status" value="1"/>
</dbReference>
<dbReference type="RefSeq" id="WP_143919245.1">
    <property type="nucleotide sequence ID" value="NZ_VLNR01000162.1"/>
</dbReference>
<dbReference type="PANTHER" id="PTHR30069">
    <property type="entry name" value="TONB-DEPENDENT OUTER MEMBRANE RECEPTOR"/>
    <property type="match status" value="1"/>
</dbReference>
<dbReference type="Proteomes" id="UP000318833">
    <property type="component" value="Unassembled WGS sequence"/>
</dbReference>
<dbReference type="PANTHER" id="PTHR30069:SF29">
    <property type="entry name" value="HEMOGLOBIN AND HEMOGLOBIN-HAPTOGLOBIN-BINDING PROTEIN 1-RELATED"/>
    <property type="match status" value="1"/>
</dbReference>
<dbReference type="InterPro" id="IPR041700">
    <property type="entry name" value="OMP_b-brl_3"/>
</dbReference>
<dbReference type="OrthoDB" id="8764943at2"/>
<dbReference type="Gene3D" id="2.170.130.10">
    <property type="entry name" value="TonB-dependent receptor, plug domain"/>
    <property type="match status" value="1"/>
</dbReference>
<reference evidence="4 5" key="1">
    <citation type="submission" date="2019-07" db="EMBL/GenBank/DDBJ databases">
        <title>The draft genome sequence of Aquimarina algiphila M91.</title>
        <authorList>
            <person name="Meng X."/>
        </authorList>
    </citation>
    <scope>NUCLEOTIDE SEQUENCE [LARGE SCALE GENOMIC DNA]</scope>
    <source>
        <strain evidence="4 5">M91</strain>
    </source>
</reference>
<feature type="domain" description="TonB-dependent receptor plug" evidence="2">
    <location>
        <begin position="40"/>
        <end position="116"/>
    </location>
</feature>
<evidence type="ECO:0000313" key="4">
    <source>
        <dbReference type="EMBL" id="TSE02512.1"/>
    </source>
</evidence>
<evidence type="ECO:0000256" key="1">
    <source>
        <dbReference type="ARBA" id="ARBA00022729"/>
    </source>
</evidence>
<dbReference type="EMBL" id="VLNR01000162">
    <property type="protein sequence ID" value="TSE02512.1"/>
    <property type="molecule type" value="Genomic_DNA"/>
</dbReference>
<dbReference type="GO" id="GO:0044718">
    <property type="term" value="P:siderophore transmembrane transport"/>
    <property type="evidence" value="ECO:0007669"/>
    <property type="project" value="TreeGrafter"/>
</dbReference>
<evidence type="ECO:0000313" key="5">
    <source>
        <dbReference type="Proteomes" id="UP000318833"/>
    </source>
</evidence>
<dbReference type="InterPro" id="IPR037066">
    <property type="entry name" value="Plug_dom_sf"/>
</dbReference>
<organism evidence="4 5">
    <name type="scientific">Aquimarina algiphila</name>
    <dbReference type="NCBI Taxonomy" id="2047982"/>
    <lineage>
        <taxon>Bacteria</taxon>
        <taxon>Pseudomonadati</taxon>
        <taxon>Bacteroidota</taxon>
        <taxon>Flavobacteriia</taxon>
        <taxon>Flavobacteriales</taxon>
        <taxon>Flavobacteriaceae</taxon>
        <taxon>Aquimarina</taxon>
    </lineage>
</organism>
<dbReference type="GO" id="GO:0015344">
    <property type="term" value="F:siderophore uptake transmembrane transporter activity"/>
    <property type="evidence" value="ECO:0007669"/>
    <property type="project" value="TreeGrafter"/>
</dbReference>
<dbReference type="InterPro" id="IPR012910">
    <property type="entry name" value="Plug_dom"/>
</dbReference>
<dbReference type="InterPro" id="IPR039426">
    <property type="entry name" value="TonB-dep_rcpt-like"/>
</dbReference>